<gene>
    <name evidence="1" type="ORF">HAX54_051948</name>
</gene>
<name>A0ABS8WN33_DATST</name>
<dbReference type="EMBL" id="JACEIK010009338">
    <property type="protein sequence ID" value="MCE3052238.1"/>
    <property type="molecule type" value="Genomic_DNA"/>
</dbReference>
<keyword evidence="2" id="KW-1185">Reference proteome</keyword>
<evidence type="ECO:0008006" key="3">
    <source>
        <dbReference type="Google" id="ProtNLM"/>
    </source>
</evidence>
<organism evidence="1 2">
    <name type="scientific">Datura stramonium</name>
    <name type="common">Jimsonweed</name>
    <name type="synonym">Common thornapple</name>
    <dbReference type="NCBI Taxonomy" id="4076"/>
    <lineage>
        <taxon>Eukaryota</taxon>
        <taxon>Viridiplantae</taxon>
        <taxon>Streptophyta</taxon>
        <taxon>Embryophyta</taxon>
        <taxon>Tracheophyta</taxon>
        <taxon>Spermatophyta</taxon>
        <taxon>Magnoliopsida</taxon>
        <taxon>eudicotyledons</taxon>
        <taxon>Gunneridae</taxon>
        <taxon>Pentapetalae</taxon>
        <taxon>asterids</taxon>
        <taxon>lamiids</taxon>
        <taxon>Solanales</taxon>
        <taxon>Solanaceae</taxon>
        <taxon>Solanoideae</taxon>
        <taxon>Datureae</taxon>
        <taxon>Datura</taxon>
    </lineage>
</organism>
<evidence type="ECO:0000313" key="2">
    <source>
        <dbReference type="Proteomes" id="UP000823775"/>
    </source>
</evidence>
<dbReference type="Proteomes" id="UP000823775">
    <property type="component" value="Unassembled WGS sequence"/>
</dbReference>
<sequence length="171" mass="19557">MEQEIDGIKEMIAYLMKMSNKNSEGHFPIRKTAYSNHGSSAHHFQDMHSLSLKEAFNSLTEACFTIEEDLIEMENENENLLNIIDFPMYDGMGNSRIHLKAYLDSLAGMEQGNKLKMRLFVRTLTGPALMWYAKQGMGMLGHTTDQCHSLKDEIQKLLNNGRVIQRSMARP</sequence>
<evidence type="ECO:0000313" key="1">
    <source>
        <dbReference type="EMBL" id="MCE3052238.1"/>
    </source>
</evidence>
<comment type="caution">
    <text evidence="1">The sequence shown here is derived from an EMBL/GenBank/DDBJ whole genome shotgun (WGS) entry which is preliminary data.</text>
</comment>
<protein>
    <recommendedName>
        <fullName evidence="3">Retrotransposon gag domain-containing protein</fullName>
    </recommendedName>
</protein>
<accession>A0ABS8WN33</accession>
<proteinExistence type="predicted"/>
<reference evidence="1 2" key="1">
    <citation type="journal article" date="2021" name="BMC Genomics">
        <title>Datura genome reveals duplications of psychoactive alkaloid biosynthetic genes and high mutation rate following tissue culture.</title>
        <authorList>
            <person name="Rajewski A."/>
            <person name="Carter-House D."/>
            <person name="Stajich J."/>
            <person name="Litt A."/>
        </authorList>
    </citation>
    <scope>NUCLEOTIDE SEQUENCE [LARGE SCALE GENOMIC DNA]</scope>
    <source>
        <strain evidence="1">AR-01</strain>
    </source>
</reference>